<dbReference type="RefSeq" id="WP_094096184.1">
    <property type="nucleotide sequence ID" value="NZ_BMHF01000001.1"/>
</dbReference>
<proteinExistence type="predicted"/>
<evidence type="ECO:0000256" key="1">
    <source>
        <dbReference type="ARBA" id="ARBA00023015"/>
    </source>
</evidence>
<dbReference type="InterPro" id="IPR050204">
    <property type="entry name" value="AraC_XylS_family_regulators"/>
</dbReference>
<dbReference type="SUPFAM" id="SSF51215">
    <property type="entry name" value="Regulatory protein AraC"/>
    <property type="match status" value="1"/>
</dbReference>
<evidence type="ECO:0000313" key="7">
    <source>
        <dbReference type="Proteomes" id="UP000609323"/>
    </source>
</evidence>
<dbReference type="InterPro" id="IPR037923">
    <property type="entry name" value="HTH-like"/>
</dbReference>
<protein>
    <submittedName>
        <fullName evidence="6">AraC family transcriptional regulator</fullName>
    </submittedName>
</protein>
<dbReference type="PROSITE" id="PS00041">
    <property type="entry name" value="HTH_ARAC_FAMILY_1"/>
    <property type="match status" value="1"/>
</dbReference>
<keyword evidence="2" id="KW-0238">DNA-binding</keyword>
<dbReference type="PRINTS" id="PR00032">
    <property type="entry name" value="HTHARAC"/>
</dbReference>
<comment type="caution">
    <text evidence="6">The sequence shown here is derived from an EMBL/GenBank/DDBJ whole genome shotgun (WGS) entry which is preliminary data.</text>
</comment>
<evidence type="ECO:0000256" key="4">
    <source>
        <dbReference type="ARBA" id="ARBA00023163"/>
    </source>
</evidence>
<dbReference type="InterPro" id="IPR009057">
    <property type="entry name" value="Homeodomain-like_sf"/>
</dbReference>
<dbReference type="SUPFAM" id="SSF46689">
    <property type="entry name" value="Homeodomain-like"/>
    <property type="match status" value="2"/>
</dbReference>
<dbReference type="InterPro" id="IPR018062">
    <property type="entry name" value="HTH_AraC-typ_CS"/>
</dbReference>
<dbReference type="Proteomes" id="UP000609323">
    <property type="component" value="Unassembled WGS sequence"/>
</dbReference>
<dbReference type="Pfam" id="PF02311">
    <property type="entry name" value="AraC_binding"/>
    <property type="match status" value="1"/>
</dbReference>
<dbReference type="PANTHER" id="PTHR46796">
    <property type="entry name" value="HTH-TYPE TRANSCRIPTIONAL ACTIVATOR RHAS-RELATED"/>
    <property type="match status" value="1"/>
</dbReference>
<dbReference type="SMART" id="SM00342">
    <property type="entry name" value="HTH_ARAC"/>
    <property type="match status" value="1"/>
</dbReference>
<name>A0ABQ1FLX1_9BACL</name>
<reference evidence="7" key="1">
    <citation type="journal article" date="2019" name="Int. J. Syst. Evol. Microbiol.">
        <title>The Global Catalogue of Microorganisms (GCM) 10K type strain sequencing project: providing services to taxonomists for standard genome sequencing and annotation.</title>
        <authorList>
            <consortium name="The Broad Institute Genomics Platform"/>
            <consortium name="The Broad Institute Genome Sequencing Center for Infectious Disease"/>
            <person name="Wu L."/>
            <person name="Ma J."/>
        </authorList>
    </citation>
    <scope>NUCLEOTIDE SEQUENCE [LARGE SCALE GENOMIC DNA]</scope>
    <source>
        <strain evidence="7">CGMCC 1.15044</strain>
    </source>
</reference>
<evidence type="ECO:0000259" key="5">
    <source>
        <dbReference type="PROSITE" id="PS01124"/>
    </source>
</evidence>
<keyword evidence="4" id="KW-0804">Transcription</keyword>
<keyword evidence="3" id="KW-0010">Activator</keyword>
<evidence type="ECO:0000256" key="2">
    <source>
        <dbReference type="ARBA" id="ARBA00023125"/>
    </source>
</evidence>
<dbReference type="InterPro" id="IPR020449">
    <property type="entry name" value="Tscrpt_reg_AraC-type_HTH"/>
</dbReference>
<feature type="domain" description="HTH araC/xylS-type" evidence="5">
    <location>
        <begin position="176"/>
        <end position="276"/>
    </location>
</feature>
<sequence>MNTQIHRRFVFTPAGEQSLPLQVESAGFNPSQEEIVRTSGYPLYHWIQTVEGEGLLTMGQSNYLLPPNSGMLLFPDEAHRYRAEDSPWSTLYLTFGGPAAAEIVHAFGIRESAFFSWEPDAGLPGLLWAMLERLESGEDTFGLEASSDTYRFVGLLSKFGALHHNKAITRNLEKLQPLLRWMDDQLASPEVGLADFGAVLGVSGRHLNSLFRETFGVSPYAYFLQVRLRKAKELLAASRGSTISEVARATGFRDPSHFVATFRKTAGMTPDQFRKLH</sequence>
<organism evidence="6 7">
    <name type="scientific">Paenibacillus physcomitrellae</name>
    <dbReference type="NCBI Taxonomy" id="1619311"/>
    <lineage>
        <taxon>Bacteria</taxon>
        <taxon>Bacillati</taxon>
        <taxon>Bacillota</taxon>
        <taxon>Bacilli</taxon>
        <taxon>Bacillales</taxon>
        <taxon>Paenibacillaceae</taxon>
        <taxon>Paenibacillus</taxon>
    </lineage>
</organism>
<accession>A0ABQ1FLX1</accession>
<dbReference type="InterPro" id="IPR018060">
    <property type="entry name" value="HTH_AraC"/>
</dbReference>
<dbReference type="PROSITE" id="PS01124">
    <property type="entry name" value="HTH_ARAC_FAMILY_2"/>
    <property type="match status" value="1"/>
</dbReference>
<dbReference type="InterPro" id="IPR003313">
    <property type="entry name" value="AraC-bd"/>
</dbReference>
<dbReference type="Gene3D" id="1.10.10.60">
    <property type="entry name" value="Homeodomain-like"/>
    <property type="match status" value="2"/>
</dbReference>
<keyword evidence="1" id="KW-0805">Transcription regulation</keyword>
<evidence type="ECO:0000313" key="6">
    <source>
        <dbReference type="EMBL" id="GGA20026.1"/>
    </source>
</evidence>
<evidence type="ECO:0000256" key="3">
    <source>
        <dbReference type="ARBA" id="ARBA00023159"/>
    </source>
</evidence>
<dbReference type="EMBL" id="BMHF01000001">
    <property type="protein sequence ID" value="GGA20026.1"/>
    <property type="molecule type" value="Genomic_DNA"/>
</dbReference>
<dbReference type="Pfam" id="PF12833">
    <property type="entry name" value="HTH_18"/>
    <property type="match status" value="1"/>
</dbReference>
<gene>
    <name evidence="6" type="ORF">GCM10010917_00810</name>
</gene>
<keyword evidence="7" id="KW-1185">Reference proteome</keyword>